<feature type="transmembrane region" description="Helical" evidence="1">
    <location>
        <begin position="130"/>
        <end position="152"/>
    </location>
</feature>
<dbReference type="RefSeq" id="WP_067450144.1">
    <property type="nucleotide sequence ID" value="NZ_LVVY01000001.1"/>
</dbReference>
<keyword evidence="1" id="KW-0812">Transmembrane</keyword>
<evidence type="ECO:0000256" key="1">
    <source>
        <dbReference type="SAM" id="Phobius"/>
    </source>
</evidence>
<comment type="caution">
    <text evidence="2">The sequence shown here is derived from an EMBL/GenBank/DDBJ whole genome shotgun (WGS) entry which is preliminary data.</text>
</comment>
<keyword evidence="3" id="KW-1185">Reference proteome</keyword>
<dbReference type="AlphaFoldDB" id="A0A178I4V0"/>
<keyword evidence="1" id="KW-0472">Membrane</keyword>
<dbReference type="Proteomes" id="UP000078389">
    <property type="component" value="Unassembled WGS sequence"/>
</dbReference>
<organism evidence="2 3">
    <name type="scientific">Devosia elaeis</name>
    <dbReference type="NCBI Taxonomy" id="1770058"/>
    <lineage>
        <taxon>Bacteria</taxon>
        <taxon>Pseudomonadati</taxon>
        <taxon>Pseudomonadota</taxon>
        <taxon>Alphaproteobacteria</taxon>
        <taxon>Hyphomicrobiales</taxon>
        <taxon>Devosiaceae</taxon>
        <taxon>Devosia</taxon>
    </lineage>
</organism>
<proteinExistence type="predicted"/>
<protein>
    <submittedName>
        <fullName evidence="2">Uncharacterized protein</fullName>
    </submittedName>
</protein>
<feature type="transmembrane region" description="Helical" evidence="1">
    <location>
        <begin position="104"/>
        <end position="124"/>
    </location>
</feature>
<dbReference type="EMBL" id="LVVY01000001">
    <property type="protein sequence ID" value="OAM84261.1"/>
    <property type="molecule type" value="Genomic_DNA"/>
</dbReference>
<evidence type="ECO:0000313" key="3">
    <source>
        <dbReference type="Proteomes" id="UP000078389"/>
    </source>
</evidence>
<keyword evidence="1" id="KW-1133">Transmembrane helix</keyword>
<gene>
    <name evidence="2" type="ORF">A3840_00375</name>
</gene>
<accession>A0A178I4V0</accession>
<reference evidence="2 3" key="1">
    <citation type="submission" date="2016-03" db="EMBL/GenBank/DDBJ databases">
        <title>Genome sequencing of Devosia sp. S37.</title>
        <authorList>
            <person name="Mohd Nor M."/>
        </authorList>
    </citation>
    <scope>NUCLEOTIDE SEQUENCE [LARGE SCALE GENOMIC DNA]</scope>
    <source>
        <strain evidence="2 3">S37</strain>
    </source>
</reference>
<name>A0A178I4V0_9HYPH</name>
<sequence length="177" mass="18419">MKTTELSGHKVQVKRGTVETIGNEIVAGDSSTFAGLTFTDGETVRRTIMVESSIVPYLSPGTTGTFVFADGPAGRAFVVAVDVEGRGLRVADARPFQKARNGGVLPVAGVLGITVFIAFGAVIVPLMAPLALIPAGFSIKGIFTLTGLSKLISIIKIVDRTRHVPDADRIQGTLAAA</sequence>
<evidence type="ECO:0000313" key="2">
    <source>
        <dbReference type="EMBL" id="OAM84261.1"/>
    </source>
</evidence>